<proteinExistence type="predicted"/>
<reference evidence="2" key="1">
    <citation type="submission" date="2020-07" db="EMBL/GenBank/DDBJ databases">
        <authorList>
            <person name="Lin J."/>
        </authorList>
    </citation>
    <scope>NUCLEOTIDE SEQUENCE</scope>
</reference>
<organism evidence="2">
    <name type="scientific">Ananas comosus var. bracteatus</name>
    <name type="common">red pineapple</name>
    <dbReference type="NCBI Taxonomy" id="296719"/>
    <lineage>
        <taxon>Eukaryota</taxon>
        <taxon>Viridiplantae</taxon>
        <taxon>Streptophyta</taxon>
        <taxon>Embryophyta</taxon>
        <taxon>Tracheophyta</taxon>
        <taxon>Spermatophyta</taxon>
        <taxon>Magnoliopsida</taxon>
        <taxon>Liliopsida</taxon>
        <taxon>Poales</taxon>
        <taxon>Bromeliaceae</taxon>
        <taxon>Bromelioideae</taxon>
        <taxon>Ananas</taxon>
    </lineage>
</organism>
<accession>A0A6V7NWI5</accession>
<feature type="region of interest" description="Disordered" evidence="1">
    <location>
        <begin position="29"/>
        <end position="51"/>
    </location>
</feature>
<evidence type="ECO:0000313" key="2">
    <source>
        <dbReference type="EMBL" id="CAD1822736.1"/>
    </source>
</evidence>
<sequence>MERPRRFYKGKAIFAIEEIGKAEKKMGSAVGGRGAHVGSQDEKVAGQPRAAGLPSRGMLRCFEAGESSGSSRVFPQAVSASSCSKRGTFGPWTSPQVEWIQHLNLFNFSLGTGGPQVEWTQGLNLSYSALGIGGPSVSSALLSAQLILLTSLGCVRVLLNGAFCFGLQSPYYSPPRPFFTLIRGGQSAISHEAVPQLKFTGLSVSGLALENFVRTESQEGINLDGTAERTARVSDEILTEHGDGTLGYADHFSVPTDGFEAELNQGSAITSVFTCATRKIARLSSRDNIFSLERAISSKALLREGEVANFACPLRKPQKGLTKKVTPAGQGAAKLNKIKTKSTKCGIFLTDEEAGSLLEFQRRRSTNWIFLKKGVRLLVNSLSSDDCSSHNFGMELSRKRFCGNQELDNNG</sequence>
<evidence type="ECO:0000256" key="1">
    <source>
        <dbReference type="SAM" id="MobiDB-lite"/>
    </source>
</evidence>
<protein>
    <submittedName>
        <fullName evidence="2">Uncharacterized protein</fullName>
    </submittedName>
</protein>
<dbReference type="EMBL" id="LR862142">
    <property type="protein sequence ID" value="CAD1822736.1"/>
    <property type="molecule type" value="Genomic_DNA"/>
</dbReference>
<name>A0A6V7NWI5_ANACO</name>
<gene>
    <name evidence="2" type="ORF">CB5_LOCUS5947</name>
</gene>
<dbReference type="AlphaFoldDB" id="A0A6V7NWI5"/>